<evidence type="ECO:0000256" key="4">
    <source>
        <dbReference type="ARBA" id="ARBA00022598"/>
    </source>
</evidence>
<comment type="catalytic activity">
    <reaction evidence="12">
        <text>tRNA(Met) + L-methionine + ATP = L-methionyl-tRNA(Met) + AMP + diphosphate</text>
        <dbReference type="Rhea" id="RHEA:13481"/>
        <dbReference type="Rhea" id="RHEA-COMP:9667"/>
        <dbReference type="Rhea" id="RHEA-COMP:9698"/>
        <dbReference type="ChEBI" id="CHEBI:30616"/>
        <dbReference type="ChEBI" id="CHEBI:33019"/>
        <dbReference type="ChEBI" id="CHEBI:57844"/>
        <dbReference type="ChEBI" id="CHEBI:78442"/>
        <dbReference type="ChEBI" id="CHEBI:78530"/>
        <dbReference type="ChEBI" id="CHEBI:456215"/>
        <dbReference type="EC" id="6.1.1.10"/>
    </reaction>
</comment>
<evidence type="ECO:0000256" key="5">
    <source>
        <dbReference type="ARBA" id="ARBA00022723"/>
    </source>
</evidence>
<keyword evidence="16" id="KW-1185">Reference proteome</keyword>
<evidence type="ECO:0000256" key="12">
    <source>
        <dbReference type="ARBA" id="ARBA00047364"/>
    </source>
</evidence>
<evidence type="ECO:0000256" key="7">
    <source>
        <dbReference type="ARBA" id="ARBA00022833"/>
    </source>
</evidence>
<keyword evidence="5" id="KW-0479">Metal-binding</keyword>
<dbReference type="EC" id="6.1.1.10" evidence="2"/>
<keyword evidence="3" id="KW-0963">Cytoplasm</keyword>
<dbReference type="Gene3D" id="2.20.28.20">
    <property type="entry name" value="Methionyl-tRNA synthetase, Zn-domain"/>
    <property type="match status" value="1"/>
</dbReference>
<feature type="domain" description="Methionyl/Leucyl tRNA synthetase" evidence="14">
    <location>
        <begin position="7"/>
        <end position="425"/>
    </location>
</feature>
<dbReference type="InterPro" id="IPR013155">
    <property type="entry name" value="M/V/L/I-tRNA-synth_anticd-bd"/>
</dbReference>
<dbReference type="PRINTS" id="PR01041">
    <property type="entry name" value="TRNASYNTHMET"/>
</dbReference>
<dbReference type="Pfam" id="PF08264">
    <property type="entry name" value="Anticodon_1"/>
    <property type="match status" value="1"/>
</dbReference>
<keyword evidence="9" id="KW-0648">Protein biosynthesis</keyword>
<evidence type="ECO:0000313" key="15">
    <source>
        <dbReference type="EMBL" id="VBB18389.1"/>
    </source>
</evidence>
<keyword evidence="8" id="KW-0067">ATP-binding</keyword>
<dbReference type="GO" id="GO:0046872">
    <property type="term" value="F:metal ion binding"/>
    <property type="evidence" value="ECO:0007669"/>
    <property type="project" value="UniProtKB-KW"/>
</dbReference>
<dbReference type="InterPro" id="IPR023458">
    <property type="entry name" value="Met-tRNA_ligase_1"/>
</dbReference>
<dbReference type="InterPro" id="IPR033911">
    <property type="entry name" value="MetRS_core"/>
</dbReference>
<evidence type="ECO:0000259" key="13">
    <source>
        <dbReference type="Pfam" id="PF08264"/>
    </source>
</evidence>
<feature type="domain" description="Methionyl/Valyl/Leucyl/Isoleucyl-tRNA synthetase anticodon-binding" evidence="13">
    <location>
        <begin position="458"/>
        <end position="541"/>
    </location>
</feature>
<evidence type="ECO:0000256" key="6">
    <source>
        <dbReference type="ARBA" id="ARBA00022741"/>
    </source>
</evidence>
<keyword evidence="10 15" id="KW-0030">Aminoacyl-tRNA synthetase</keyword>
<comment type="subcellular location">
    <subcellularLocation>
        <location evidence="1">Cytoplasm</location>
    </subcellularLocation>
</comment>
<evidence type="ECO:0000256" key="3">
    <source>
        <dbReference type="ARBA" id="ARBA00022490"/>
    </source>
</evidence>
<dbReference type="SUPFAM" id="SSF47323">
    <property type="entry name" value="Anticodon-binding domain of a subclass of class I aminoacyl-tRNA synthetases"/>
    <property type="match status" value="1"/>
</dbReference>
<evidence type="ECO:0000256" key="1">
    <source>
        <dbReference type="ARBA" id="ARBA00004496"/>
    </source>
</evidence>
<dbReference type="InterPro" id="IPR015413">
    <property type="entry name" value="Methionyl/Leucyl_tRNA_Synth"/>
</dbReference>
<dbReference type="FunFam" id="2.20.28.20:FF:000001">
    <property type="entry name" value="Methionine--tRNA ligase"/>
    <property type="match status" value="1"/>
</dbReference>
<dbReference type="Gene3D" id="1.10.730.10">
    <property type="entry name" value="Isoleucyl-tRNA Synthetase, Domain 1"/>
    <property type="match status" value="1"/>
</dbReference>
<dbReference type="SUPFAM" id="SSF52374">
    <property type="entry name" value="Nucleotidylyl transferase"/>
    <property type="match status" value="1"/>
</dbReference>
<dbReference type="Proteomes" id="UP000594342">
    <property type="component" value="Unassembled WGS sequence"/>
</dbReference>
<dbReference type="NCBIfam" id="TIGR00398">
    <property type="entry name" value="metG"/>
    <property type="match status" value="1"/>
</dbReference>
<dbReference type="InterPro" id="IPR014729">
    <property type="entry name" value="Rossmann-like_a/b/a_fold"/>
</dbReference>
<keyword evidence="6" id="KW-0547">Nucleotide-binding</keyword>
<proteinExistence type="predicted"/>
<name>A0A5K0U8D7_9VIRU</name>
<evidence type="ECO:0000256" key="11">
    <source>
        <dbReference type="ARBA" id="ARBA00030904"/>
    </source>
</evidence>
<dbReference type="InterPro" id="IPR014758">
    <property type="entry name" value="Met-tRNA_synth"/>
</dbReference>
<dbReference type="PANTHER" id="PTHR45765">
    <property type="entry name" value="METHIONINE--TRNA LIGASE"/>
    <property type="match status" value="1"/>
</dbReference>
<accession>A0A5K0U8D7</accession>
<dbReference type="GO" id="GO:0004825">
    <property type="term" value="F:methionine-tRNA ligase activity"/>
    <property type="evidence" value="ECO:0007669"/>
    <property type="project" value="UniProtKB-EC"/>
</dbReference>
<evidence type="ECO:0000259" key="14">
    <source>
        <dbReference type="Pfam" id="PF09334"/>
    </source>
</evidence>
<evidence type="ECO:0000313" key="16">
    <source>
        <dbReference type="Proteomes" id="UP000594342"/>
    </source>
</evidence>
<dbReference type="EMBL" id="UPSH01000001">
    <property type="protein sequence ID" value="VBB18389.1"/>
    <property type="molecule type" value="Genomic_DNA"/>
</dbReference>
<comment type="caution">
    <text evidence="15">The sequence shown here is derived from an EMBL/GenBank/DDBJ whole genome shotgun (WGS) entry which is preliminary data.</text>
</comment>
<organism evidence="15 16">
    <name type="scientific">Yasminevirus sp. GU-2018</name>
    <dbReference type="NCBI Taxonomy" id="2420051"/>
    <lineage>
        <taxon>Viruses</taxon>
        <taxon>Varidnaviria</taxon>
        <taxon>Bamfordvirae</taxon>
        <taxon>Nucleocytoviricota</taxon>
        <taxon>Megaviricetes</taxon>
        <taxon>Imitervirales</taxon>
        <taxon>Mimiviridae</taxon>
        <taxon>Klosneuvirinae</taxon>
        <taxon>Yasminevirus</taxon>
        <taxon>Yasminevirus saudimassiliense</taxon>
    </lineage>
</organism>
<reference evidence="15 16" key="1">
    <citation type="submission" date="2018-10" db="EMBL/GenBank/DDBJ databases">
        <authorList>
            <consortium name="IHU Genomes"/>
        </authorList>
    </citation>
    <scope>NUCLEOTIDE SEQUENCE [LARGE SCALE GENOMIC DNA]</scope>
    <source>
        <strain evidence="15 16">A1</strain>
    </source>
</reference>
<dbReference type="Gene3D" id="3.40.50.620">
    <property type="entry name" value="HUPs"/>
    <property type="match status" value="1"/>
</dbReference>
<keyword evidence="7" id="KW-0862">Zinc</keyword>
<dbReference type="GO" id="GO:0005524">
    <property type="term" value="F:ATP binding"/>
    <property type="evidence" value="ECO:0007669"/>
    <property type="project" value="UniProtKB-KW"/>
</dbReference>
<dbReference type="PANTHER" id="PTHR45765:SF1">
    <property type="entry name" value="METHIONINE--TRNA LIGASE, CYTOPLASMIC"/>
    <property type="match status" value="1"/>
</dbReference>
<protein>
    <recommendedName>
        <fullName evidence="2">methionine--tRNA ligase</fullName>
        <ecNumber evidence="2">6.1.1.10</ecNumber>
    </recommendedName>
    <alternativeName>
        <fullName evidence="11">Methionyl-tRNA synthetase</fullName>
    </alternativeName>
</protein>
<evidence type="ECO:0000256" key="9">
    <source>
        <dbReference type="ARBA" id="ARBA00022917"/>
    </source>
</evidence>
<evidence type="ECO:0000256" key="10">
    <source>
        <dbReference type="ARBA" id="ARBA00023146"/>
    </source>
</evidence>
<dbReference type="PROSITE" id="PS00178">
    <property type="entry name" value="AA_TRNA_LIGASE_I"/>
    <property type="match status" value="1"/>
</dbReference>
<gene>
    <name evidence="15" type="ORF">YASMINEVIRUS_852</name>
</gene>
<dbReference type="InterPro" id="IPR001412">
    <property type="entry name" value="aa-tRNA-synth_I_CS"/>
</dbReference>
<sequence>MSGKKTIITTALPYVNNTPHLGNLVGSLLSADVYARYRKRVAQQGEEVLFVGGVDEYGTATEVKAREMGVSCKELCDSNGRLHKEVYDWFLINFDCYGQTSQPNGNPAVVQHDWPQTRITHEIFQNMCKNGYVVEQTEKVMYCPAIKSFVADRFVIGTCPKCKYEKANGDQCDTCGTLFDAGDLLNPKYKPNPEFDLEVRETTNLYIDTDRIWKDKKMTEWFESRTNWTKTASGITGEWLKMGLQPRSITRDLVWGTAVPDTPEFGDRFSKKVFYVWFDAPIGYISITEKSLGRERSEAFWRDPNTKLIQFMAKDNVPFHSLIFPVTLRGSGYSEMTDVDIASTEYLLYEGKKFSKTQNVGLFCDDAMNISKKLGIPPDYWRAYLISIRPENADSNFVLNAEGGLVDFVNNILLKNFGNLVHRVLSVGYQIGVKHGVISFKSGVRVDEKKESLYFKDCDELITEYNQNMNSYKLCDALRTALKYSTEINRSFTAFAPWTLTAKDDQKDKLYEFMGLVYKHIDTLLDLLNPFMPSLTEQFKSQLVFTEVKSDEGTNSTVEIFPLTEKPIVLIKPLEKIEVDSR</sequence>
<evidence type="ECO:0000256" key="8">
    <source>
        <dbReference type="ARBA" id="ARBA00022840"/>
    </source>
</evidence>
<keyword evidence="4" id="KW-0436">Ligase</keyword>
<dbReference type="GO" id="GO:0017101">
    <property type="term" value="C:aminoacyl-tRNA synthetase multienzyme complex"/>
    <property type="evidence" value="ECO:0007669"/>
    <property type="project" value="TreeGrafter"/>
</dbReference>
<evidence type="ECO:0000256" key="2">
    <source>
        <dbReference type="ARBA" id="ARBA00012838"/>
    </source>
</evidence>
<dbReference type="SUPFAM" id="SSF57770">
    <property type="entry name" value="Methionyl-tRNA synthetase (MetRS), Zn-domain"/>
    <property type="match status" value="1"/>
</dbReference>
<dbReference type="InterPro" id="IPR009080">
    <property type="entry name" value="tRNAsynth_Ia_anticodon-bd"/>
</dbReference>
<dbReference type="InterPro" id="IPR029038">
    <property type="entry name" value="MetRS_Zn"/>
</dbReference>
<dbReference type="Pfam" id="PF09334">
    <property type="entry name" value="tRNA-synt_1g"/>
    <property type="match status" value="1"/>
</dbReference>